<sequence>LQSYRKNFCVIFVFFCAFQDLCSSHYGASASVWALQKTLTNSSKCIHKLHTLPCHNILTSGYAQELYQSKRVAPRSCGGLFGAPMPYEHITSERDVRAPQVTNDMLKRHYSGK</sequence>
<organism evidence="2">
    <name type="scientific">Gongylonema pulchrum</name>
    <dbReference type="NCBI Taxonomy" id="637853"/>
    <lineage>
        <taxon>Eukaryota</taxon>
        <taxon>Metazoa</taxon>
        <taxon>Ecdysozoa</taxon>
        <taxon>Nematoda</taxon>
        <taxon>Chromadorea</taxon>
        <taxon>Rhabditida</taxon>
        <taxon>Spirurina</taxon>
        <taxon>Spiruromorpha</taxon>
        <taxon>Spiruroidea</taxon>
        <taxon>Gongylonematidae</taxon>
        <taxon>Gongylonema</taxon>
    </lineage>
</organism>
<feature type="chain" id="PRO_5008148933" evidence="1">
    <location>
        <begin position="25"/>
        <end position="113"/>
    </location>
</feature>
<accession>A0A183EXZ7</accession>
<dbReference type="AlphaFoldDB" id="A0A183EXZ7"/>
<evidence type="ECO:0000256" key="1">
    <source>
        <dbReference type="SAM" id="SignalP"/>
    </source>
</evidence>
<evidence type="ECO:0000313" key="2">
    <source>
        <dbReference type="WBParaSite" id="GPUH_0002586801-mRNA-1"/>
    </source>
</evidence>
<keyword evidence="1" id="KW-0732">Signal</keyword>
<feature type="signal peptide" evidence="1">
    <location>
        <begin position="1"/>
        <end position="24"/>
    </location>
</feature>
<proteinExistence type="predicted"/>
<reference evidence="2" key="1">
    <citation type="submission" date="2016-06" db="UniProtKB">
        <authorList>
            <consortium name="WormBaseParasite"/>
        </authorList>
    </citation>
    <scope>IDENTIFICATION</scope>
</reference>
<name>A0A183EXZ7_9BILA</name>
<protein>
    <submittedName>
        <fullName evidence="2">Secreted protein</fullName>
    </submittedName>
</protein>
<dbReference type="WBParaSite" id="GPUH_0002586801-mRNA-1">
    <property type="protein sequence ID" value="GPUH_0002586801-mRNA-1"/>
    <property type="gene ID" value="GPUH_0002586801"/>
</dbReference>